<dbReference type="InterPro" id="IPR010430">
    <property type="entry name" value="DUF1028"/>
</dbReference>
<evidence type="ECO:0000313" key="1">
    <source>
        <dbReference type="EMBL" id="AMT96947.1"/>
    </source>
</evidence>
<dbReference type="InterPro" id="IPR029055">
    <property type="entry name" value="Ntn_hydrolases_N"/>
</dbReference>
<dbReference type="SUPFAM" id="SSF56235">
    <property type="entry name" value="N-terminal nucleophile aminohydrolases (Ntn hydrolases)"/>
    <property type="match status" value="1"/>
</dbReference>
<dbReference type="RefSeq" id="WP_062844577.1">
    <property type="nucleotide sequence ID" value="NZ_CP014945.1"/>
</dbReference>
<dbReference type="PANTHER" id="PTHR39328">
    <property type="entry name" value="BLL2871 PROTEIN"/>
    <property type="match status" value="1"/>
</dbReference>
<organism evidence="1 2">
    <name type="scientific">Psychrobacter alimentarius</name>
    <dbReference type="NCBI Taxonomy" id="261164"/>
    <lineage>
        <taxon>Bacteria</taxon>
        <taxon>Pseudomonadati</taxon>
        <taxon>Pseudomonadota</taxon>
        <taxon>Gammaproteobacteria</taxon>
        <taxon>Moraxellales</taxon>
        <taxon>Moraxellaceae</taxon>
        <taxon>Psychrobacter</taxon>
    </lineage>
</organism>
<dbReference type="PANTHER" id="PTHR39328:SF1">
    <property type="entry name" value="BLL2871 PROTEIN"/>
    <property type="match status" value="1"/>
</dbReference>
<dbReference type="GeneID" id="33058756"/>
<dbReference type="EMBL" id="CP014945">
    <property type="protein sequence ID" value="AMT96947.1"/>
    <property type="molecule type" value="Genomic_DNA"/>
</dbReference>
<accession>A0ABM5ZXX0</accession>
<evidence type="ECO:0000313" key="2">
    <source>
        <dbReference type="Proteomes" id="UP000076104"/>
    </source>
</evidence>
<keyword evidence="2" id="KW-1185">Reference proteome</keyword>
<evidence type="ECO:0008006" key="3">
    <source>
        <dbReference type="Google" id="ProtNLM"/>
    </source>
</evidence>
<reference evidence="1 2" key="1">
    <citation type="submission" date="2016-03" db="EMBL/GenBank/DDBJ databases">
        <title>Genome sequencing of Psychrobacter alimentarius PAMC 27889.</title>
        <authorList>
            <person name="Lee J."/>
            <person name="Kim O.-S."/>
        </authorList>
    </citation>
    <scope>NUCLEOTIDE SEQUENCE [LARGE SCALE GENOMIC DNA]</scope>
    <source>
        <strain evidence="1 2">PAMC 27889</strain>
    </source>
</reference>
<sequence>MTFSIIARCEKTGQLGAAISSSSPAVASRCIRAKAGVGVVASQNITDPNLSQILIEMMQYNLTPIDAGHELIKSTEFIQYRQLMALSATDAPFVFSGEHTLGTFATAQGKRAACAGNMLSSTAVPEKMLMTFEQSEGSLASRLLESLVSGYHAGGEEGEVHSAGLLVVDKATWPIVDLRVDWSDTPIEDLQQLWGIYEPQLDDYIVRALNPTISPSYGVPGDL</sequence>
<name>A0ABM5ZXX0_9GAMM</name>
<dbReference type="Pfam" id="PF06267">
    <property type="entry name" value="DUF1028"/>
    <property type="match status" value="1"/>
</dbReference>
<dbReference type="Proteomes" id="UP000076104">
    <property type="component" value="Chromosome"/>
</dbReference>
<dbReference type="Gene3D" id="3.60.20.10">
    <property type="entry name" value="Glutamine Phosphoribosylpyrophosphate, subunit 1, domain 1"/>
    <property type="match status" value="1"/>
</dbReference>
<proteinExistence type="predicted"/>
<gene>
    <name evidence="1" type="ORF">A3K91_1343</name>
</gene>
<protein>
    <recommendedName>
        <fullName evidence="3">Major pilin protein fimA</fullName>
    </recommendedName>
</protein>